<feature type="compositionally biased region" description="Polar residues" evidence="1">
    <location>
        <begin position="91"/>
        <end position="101"/>
    </location>
</feature>
<feature type="region of interest" description="Disordered" evidence="1">
    <location>
        <begin position="91"/>
        <end position="126"/>
    </location>
</feature>
<reference evidence="3" key="1">
    <citation type="submission" date="2022-11" db="UniProtKB">
        <authorList>
            <consortium name="WormBaseParasite"/>
        </authorList>
    </citation>
    <scope>IDENTIFICATION</scope>
</reference>
<keyword evidence="2" id="KW-1185">Reference proteome</keyword>
<dbReference type="WBParaSite" id="nRc.2.0.1.t33785-RA">
    <property type="protein sequence ID" value="nRc.2.0.1.t33785-RA"/>
    <property type="gene ID" value="nRc.2.0.1.g33785"/>
</dbReference>
<feature type="region of interest" description="Disordered" evidence="1">
    <location>
        <begin position="1"/>
        <end position="31"/>
    </location>
</feature>
<evidence type="ECO:0000313" key="2">
    <source>
        <dbReference type="Proteomes" id="UP000887565"/>
    </source>
</evidence>
<dbReference type="Proteomes" id="UP000887565">
    <property type="component" value="Unplaced"/>
</dbReference>
<accession>A0A915K4U8</accession>
<dbReference type="AlphaFoldDB" id="A0A915K4U8"/>
<evidence type="ECO:0000256" key="1">
    <source>
        <dbReference type="SAM" id="MobiDB-lite"/>
    </source>
</evidence>
<organism evidence="2 3">
    <name type="scientific">Romanomermis culicivorax</name>
    <name type="common">Nematode worm</name>
    <dbReference type="NCBI Taxonomy" id="13658"/>
    <lineage>
        <taxon>Eukaryota</taxon>
        <taxon>Metazoa</taxon>
        <taxon>Ecdysozoa</taxon>
        <taxon>Nematoda</taxon>
        <taxon>Enoplea</taxon>
        <taxon>Dorylaimia</taxon>
        <taxon>Mermithida</taxon>
        <taxon>Mermithoidea</taxon>
        <taxon>Mermithidae</taxon>
        <taxon>Romanomermis</taxon>
    </lineage>
</organism>
<protein>
    <submittedName>
        <fullName evidence="3">Uncharacterized protein</fullName>
    </submittedName>
</protein>
<feature type="compositionally biased region" description="Basic and acidic residues" evidence="1">
    <location>
        <begin position="1"/>
        <end position="24"/>
    </location>
</feature>
<name>A0A915K4U8_ROMCU</name>
<evidence type="ECO:0000313" key="3">
    <source>
        <dbReference type="WBParaSite" id="nRc.2.0.1.t33785-RA"/>
    </source>
</evidence>
<sequence>MYEPKLHQPYEISRKDGRWRDEIQPPKGNSLVHRTNLENFAAQNHDNAPPVHIKSESLYDEISNAIQKTDSLREKFCNEEKIFVIGQFRSSHPGQSLSLNSAHERLLKNTDPTKPTQGPRESLRTP</sequence>
<proteinExistence type="predicted"/>